<reference evidence="2" key="1">
    <citation type="submission" date="2021-08" db="EMBL/GenBank/DDBJ databases">
        <authorList>
            <person name="Misof B."/>
            <person name="Oliver O."/>
            <person name="Podsiadlowski L."/>
            <person name="Donath A."/>
            <person name="Peters R."/>
            <person name="Mayer C."/>
            <person name="Rust J."/>
            <person name="Gunkel S."/>
            <person name="Lesny P."/>
            <person name="Martin S."/>
            <person name="Oeyen J.P."/>
            <person name="Petersen M."/>
            <person name="Panagiotis P."/>
            <person name="Wilbrandt J."/>
            <person name="Tanja T."/>
        </authorList>
    </citation>
    <scope>NUCLEOTIDE SEQUENCE</scope>
    <source>
        <strain evidence="2">GBR_01_08_01A</strain>
        <tissue evidence="2">Thorax + abdomen</tissue>
    </source>
</reference>
<protein>
    <submittedName>
        <fullName evidence="2">Uncharacterized protein</fullName>
    </submittedName>
</protein>
<dbReference type="EMBL" id="JAIFRP010000050">
    <property type="protein sequence ID" value="KAK2580568.1"/>
    <property type="molecule type" value="Genomic_DNA"/>
</dbReference>
<evidence type="ECO:0000256" key="1">
    <source>
        <dbReference type="SAM" id="MobiDB-lite"/>
    </source>
</evidence>
<keyword evidence="3" id="KW-1185">Reference proteome</keyword>
<evidence type="ECO:0000313" key="2">
    <source>
        <dbReference type="EMBL" id="KAK2580568.1"/>
    </source>
</evidence>
<dbReference type="AlphaFoldDB" id="A0AAD9RJU5"/>
<proteinExistence type="predicted"/>
<reference evidence="2" key="2">
    <citation type="journal article" date="2023" name="Commun. Biol.">
        <title>Intrasexual cuticular hydrocarbon dimorphism in a wasp sheds light on hydrocarbon biosynthesis genes in Hymenoptera.</title>
        <authorList>
            <person name="Moris V.C."/>
            <person name="Podsiadlowski L."/>
            <person name="Martin S."/>
            <person name="Oeyen J.P."/>
            <person name="Donath A."/>
            <person name="Petersen M."/>
            <person name="Wilbrandt J."/>
            <person name="Misof B."/>
            <person name="Liedtke D."/>
            <person name="Thamm M."/>
            <person name="Scheiner R."/>
            <person name="Schmitt T."/>
            <person name="Niehuis O."/>
        </authorList>
    </citation>
    <scope>NUCLEOTIDE SEQUENCE</scope>
    <source>
        <strain evidence="2">GBR_01_08_01A</strain>
    </source>
</reference>
<accession>A0AAD9RJU5</accession>
<dbReference type="Proteomes" id="UP001258017">
    <property type="component" value="Unassembled WGS sequence"/>
</dbReference>
<feature type="region of interest" description="Disordered" evidence="1">
    <location>
        <begin position="1"/>
        <end position="22"/>
    </location>
</feature>
<comment type="caution">
    <text evidence="2">The sequence shown here is derived from an EMBL/GenBank/DDBJ whole genome shotgun (WGS) entry which is preliminary data.</text>
</comment>
<gene>
    <name evidence="2" type="ORF">KPH14_007692</name>
</gene>
<organism evidence="2 3">
    <name type="scientific">Odynerus spinipes</name>
    <dbReference type="NCBI Taxonomy" id="1348599"/>
    <lineage>
        <taxon>Eukaryota</taxon>
        <taxon>Metazoa</taxon>
        <taxon>Ecdysozoa</taxon>
        <taxon>Arthropoda</taxon>
        <taxon>Hexapoda</taxon>
        <taxon>Insecta</taxon>
        <taxon>Pterygota</taxon>
        <taxon>Neoptera</taxon>
        <taxon>Endopterygota</taxon>
        <taxon>Hymenoptera</taxon>
        <taxon>Apocrita</taxon>
        <taxon>Aculeata</taxon>
        <taxon>Vespoidea</taxon>
        <taxon>Vespidae</taxon>
        <taxon>Eumeninae</taxon>
        <taxon>Odynerus</taxon>
    </lineage>
</organism>
<sequence>MSAFKEEDKVHRKPEVDHPQTAGRELCTRTAEAIARTAFRKTQCATFCRGSPPVIGRDISHEAARIEVKSAILNLEENVILHTYCIIYSRATIDNSLLNIYRRDLFRIRNISTVVIRIKCRTLTCSIIVREKKIT</sequence>
<evidence type="ECO:0000313" key="3">
    <source>
        <dbReference type="Proteomes" id="UP001258017"/>
    </source>
</evidence>
<name>A0AAD9RJU5_9HYME</name>
<feature type="compositionally biased region" description="Basic and acidic residues" evidence="1">
    <location>
        <begin position="1"/>
        <end position="18"/>
    </location>
</feature>